<dbReference type="RefSeq" id="YP_001469014.1">
    <property type="nucleotide sequence ID" value="NC_009817.1"/>
</dbReference>
<evidence type="ECO:0000313" key="1">
    <source>
        <dbReference type="EMBL" id="ABG21558.1"/>
    </source>
</evidence>
<dbReference type="GeneID" id="5602050"/>
<name>A6MA80_9CAUD</name>
<reference evidence="1 2" key="1">
    <citation type="journal article" date="2007" name="Virology">
        <title>KSY1, a lactococcal phage with a T7-like transcription.</title>
        <authorList>
            <person name="Chopin A."/>
            <person name="Deveau H."/>
            <person name="Ehrlich S.D."/>
            <person name="Moineau S."/>
            <person name="Chopin M.C."/>
        </authorList>
    </citation>
    <scope>NUCLEOTIDE SEQUENCE</scope>
</reference>
<evidence type="ECO:0000313" key="2">
    <source>
        <dbReference type="Proteomes" id="UP000000714"/>
    </source>
</evidence>
<proteinExistence type="predicted"/>
<protein>
    <submittedName>
        <fullName evidence="1">Gp016</fullName>
    </submittedName>
</protein>
<dbReference type="KEGG" id="vg:5602050"/>
<sequence>MTKKYTLVGISSNAFAVMEYVTRCMIKEGKSRVQIKEYRKDATSSNYDHLLSVSVAMITRLNKAI</sequence>
<gene>
    <name evidence="1" type="ORF">KSY1p016</name>
</gene>
<accession>A6MA80</accession>
<dbReference type="EMBL" id="DQ535032">
    <property type="protein sequence ID" value="ABG21558.1"/>
    <property type="molecule type" value="Genomic_DNA"/>
</dbReference>
<organism evidence="1 2">
    <name type="scientific">Lactococcus phage KSY1</name>
    <dbReference type="NCBI Taxonomy" id="2913972"/>
    <lineage>
        <taxon>Viruses</taxon>
        <taxon>Duplodnaviria</taxon>
        <taxon>Heunggongvirae</taxon>
        <taxon>Uroviricota</taxon>
        <taxon>Caudoviricetes</taxon>
        <taxon>Chopinvirus</taxon>
        <taxon>Chopinvirus KSY1</taxon>
    </lineage>
</organism>
<keyword evidence="2" id="KW-1185">Reference proteome</keyword>
<dbReference type="Proteomes" id="UP000000714">
    <property type="component" value="Segment"/>
</dbReference>